<feature type="compositionally biased region" description="Low complexity" evidence="1">
    <location>
        <begin position="823"/>
        <end position="842"/>
    </location>
</feature>
<feature type="region of interest" description="Disordered" evidence="1">
    <location>
        <begin position="730"/>
        <end position="779"/>
    </location>
</feature>
<feature type="compositionally biased region" description="Low complexity" evidence="1">
    <location>
        <begin position="707"/>
        <end position="721"/>
    </location>
</feature>
<feature type="compositionally biased region" description="Polar residues" evidence="1">
    <location>
        <begin position="943"/>
        <end position="956"/>
    </location>
</feature>
<dbReference type="VEuPathDB" id="VectorBase:MDOA001629"/>
<feature type="compositionally biased region" description="Polar residues" evidence="1">
    <location>
        <begin position="437"/>
        <end position="446"/>
    </location>
</feature>
<reference evidence="2" key="1">
    <citation type="submission" date="2012-08" db="EMBL/GenBank/DDBJ databases">
        <title>Transcriptome of adult Musca domestica launches a platform for comparative house fly gene expression and characterization of differential gene expression among resistant and susceptible house flies.</title>
        <authorList>
            <person name="Liu N."/>
            <person name="Zhang L."/>
            <person name="Li M."/>
            <person name="Reid W."/>
        </authorList>
    </citation>
    <scope>NUCLEOTIDE SEQUENCE</scope>
    <source>
        <strain evidence="2">ALHF</strain>
        <tissue evidence="2">Whole body</tissue>
    </source>
</reference>
<feature type="region of interest" description="Disordered" evidence="1">
    <location>
        <begin position="419"/>
        <end position="472"/>
    </location>
</feature>
<feature type="region of interest" description="Disordered" evidence="1">
    <location>
        <begin position="823"/>
        <end position="986"/>
    </location>
</feature>
<feature type="region of interest" description="Disordered" evidence="1">
    <location>
        <begin position="1514"/>
        <end position="1539"/>
    </location>
</feature>
<feature type="region of interest" description="Disordered" evidence="1">
    <location>
        <begin position="334"/>
        <end position="406"/>
    </location>
</feature>
<accession>T1PDN5</accession>
<feature type="compositionally biased region" description="Pro residues" evidence="1">
    <location>
        <begin position="1398"/>
        <end position="1413"/>
    </location>
</feature>
<protein>
    <submittedName>
        <fullName evidence="2">Uncharacterized protein</fullName>
    </submittedName>
</protein>
<dbReference type="EMBL" id="KA646866">
    <property type="protein sequence ID" value="AFP61495.1"/>
    <property type="molecule type" value="mRNA"/>
</dbReference>
<feature type="region of interest" description="Disordered" evidence="1">
    <location>
        <begin position="123"/>
        <end position="204"/>
    </location>
</feature>
<feature type="compositionally biased region" description="Basic and acidic residues" evidence="1">
    <location>
        <begin position="843"/>
        <end position="856"/>
    </location>
</feature>
<feature type="compositionally biased region" description="Low complexity" evidence="1">
    <location>
        <begin position="857"/>
        <end position="876"/>
    </location>
</feature>
<feature type="compositionally biased region" description="Low complexity" evidence="1">
    <location>
        <begin position="909"/>
        <end position="942"/>
    </location>
</feature>
<evidence type="ECO:0000313" key="2">
    <source>
        <dbReference type="EMBL" id="AFP61495.1"/>
    </source>
</evidence>
<feature type="region of interest" description="Disordered" evidence="1">
    <location>
        <begin position="578"/>
        <end position="623"/>
    </location>
</feature>
<name>T1PDN5_MUSDO</name>
<feature type="compositionally biased region" description="Polar residues" evidence="1">
    <location>
        <begin position="123"/>
        <end position="141"/>
    </location>
</feature>
<feature type="compositionally biased region" description="Polar residues" evidence="1">
    <location>
        <begin position="357"/>
        <end position="379"/>
    </location>
</feature>
<feature type="compositionally biased region" description="Low complexity" evidence="1">
    <location>
        <begin position="768"/>
        <end position="779"/>
    </location>
</feature>
<dbReference type="VEuPathDB" id="VectorBase:MDOMA2_019468"/>
<proteinExistence type="evidence at transcript level"/>
<evidence type="ECO:0000256" key="1">
    <source>
        <dbReference type="SAM" id="MobiDB-lite"/>
    </source>
</evidence>
<feature type="compositionally biased region" description="Polar residues" evidence="1">
    <location>
        <begin position="158"/>
        <end position="169"/>
    </location>
</feature>
<feature type="region of interest" description="Disordered" evidence="1">
    <location>
        <begin position="703"/>
        <end position="722"/>
    </location>
</feature>
<feature type="compositionally biased region" description="Basic and acidic residues" evidence="1">
    <location>
        <begin position="265"/>
        <end position="281"/>
    </location>
</feature>
<feature type="region of interest" description="Disordered" evidence="1">
    <location>
        <begin position="48"/>
        <end position="105"/>
    </location>
</feature>
<feature type="compositionally biased region" description="Polar residues" evidence="1">
    <location>
        <begin position="578"/>
        <end position="594"/>
    </location>
</feature>
<feature type="compositionally biased region" description="Basic and acidic residues" evidence="1">
    <location>
        <begin position="655"/>
        <end position="668"/>
    </location>
</feature>
<feature type="compositionally biased region" description="Basic and acidic residues" evidence="1">
    <location>
        <begin position="170"/>
        <end position="190"/>
    </location>
</feature>
<feature type="compositionally biased region" description="Gly residues" evidence="1">
    <location>
        <begin position="1594"/>
        <end position="1605"/>
    </location>
</feature>
<organism evidence="2">
    <name type="scientific">Musca domestica</name>
    <name type="common">House fly</name>
    <dbReference type="NCBI Taxonomy" id="7370"/>
    <lineage>
        <taxon>Eukaryota</taxon>
        <taxon>Metazoa</taxon>
        <taxon>Ecdysozoa</taxon>
        <taxon>Arthropoda</taxon>
        <taxon>Hexapoda</taxon>
        <taxon>Insecta</taxon>
        <taxon>Pterygota</taxon>
        <taxon>Neoptera</taxon>
        <taxon>Endopterygota</taxon>
        <taxon>Diptera</taxon>
        <taxon>Brachycera</taxon>
        <taxon>Muscomorpha</taxon>
        <taxon>Muscoidea</taxon>
        <taxon>Muscidae</taxon>
        <taxon>Musca</taxon>
    </lineage>
</organism>
<feature type="compositionally biased region" description="Pro residues" evidence="1">
    <location>
        <begin position="1564"/>
        <end position="1579"/>
    </location>
</feature>
<sequence>MSEPLSNDVSTESLCTVIETSSNEYLSNKFNKDPIKCVSLESLDTNRISPTSNNLKTNGCLRNSLDESCDTDTTEKSINNATTEEEGDGGLEKKPKTKLKKSVSFDPNDEKIKKFIAGEPIVDQQNPFKSNGYLSTTNGGSSKRKDKKTPPPVPAKRSTLSVRKTVTQQLREREREKEKERERQKNEANNRKSNGIIKSPSDEFVTTEEVLKQSKYVKTYIKNPDPYFVYDPTVLARLKFEELRDLALKKPPKRIVTQNTPQPQPRERLKELKNRQNESKPSKPPITFKKCSKPNYPDLSDLKIKTGTVLEDSLYNPLEVTKNAKKFDERVKKLHISSDDDLDEIEEPLTKSESSDDNNMSGTQQEETGKMPQSENNNGAADPCVSSREPSPSPPPTGTFTNTIKSKEFQEYLEKKGLTLIPKKIPNGAQPMYGKKSPTSGGTIKQISFKAEPERIQFSSSGGGSDSVDAAGRNKPSVFQRLLANSIFASRRKTTPKEPVPIIKPSYDGNQENGSLKPIKRVVLERQSFHGRPKAGNLLSPAEALELKQQLERSRKSYASGDDISLSISSALANAEHQNGNENLTNSIKSNTIGTPGLRRKELQGKSITKPPRRTLSRERITKYEPPKMVLSERPTNVNNNLYTLAREPASAATAREKNDSSFRRTIDRQSMIPKRTTQPQDRQQIFGRSSSMDRNEILKRNANRGAQSQQPANQQQRSNSVTGETLLAPITTRSGDNVQETTFPVNDGPPITSTPKRGGESGGGNPSTSINTKNISPISSIPKKASQLGVYVDQQEWERLRAIKEQTDRELYYRVMQQQQKLQQQQQQQQNSHSTSNNSQNQRKEELPARTETVETSKTNSKTKTASTDSNNSKSQATNSERDRSKNECKQESATPPTTTTENTMYVSNSSNSSLSSSSSSSSSTSNSSSSSTASNGNLSSETTTTQQIQKSNSVEEPLASATETTTTAASPPATNITTSDSLEKSATCPFTESIERTAANIPDNFSVFGNKNKSPLYNGINSSIDEGDKIKNSIESTQSATLLSTTIADVPKLSLFDDRSFFSLNPDKISQMPPLQQQQQHTASLLNNKLLEDPLLTGRTMPNLPDLINGIDGYQSNLNCSNDWEDAFKSVILKTNKQMEEKMQQQQQLQQHLNSHLHLKTQEDLRKLQELQKRNILLNSMRVSQLGGPLGPLGSDLGRHSHFMAQQNPLLQHQPNLSSENLLQNSAQLPFETNMSKFFDFHKHQQQQKLQHYGGGIGGPAAGGLGSLSDNFHMMSLLENKPLNSQLLDPNSLLNSHLQQQQQKQKQQLYGKMDPMMHHQQQLQQQQALNKNLSNMHGNQNHLKSQYLQNSNADDDLGFDPFIETQKALAELIENEEEQQQLQQHNHVPTSHSNPIGPPKQPQTQPTPPHQQDPMLEYMQRLRMPPPGFSHHNSNLGGYGGMDPRMHSNQNSKMLPFMNLPGTNNGGAGNPPHMAPQQQQTHPLQMPNPNVWSSHLGNMQQQQQQGMGLRHDNLGQPQNMGNQKPGYSSGGGSDWTAMDPAILSFRQFSFPQQQQQNQMGPPQMPPPPQQQQQQPPPQDMFLQHLSQQAAGFGLGGGPPGGNGQMPNGQHHNSQGHLNVDASVQGMLEYLKTHQFV</sequence>
<feature type="compositionally biased region" description="Polar residues" evidence="1">
    <location>
        <begin position="676"/>
        <end position="691"/>
    </location>
</feature>
<dbReference type="VEuPathDB" id="VectorBase:MDOMA2_004089"/>
<feature type="region of interest" description="Disordered" evidence="1">
    <location>
        <begin position="1378"/>
        <end position="1415"/>
    </location>
</feature>
<feature type="compositionally biased region" description="Polar residues" evidence="1">
    <location>
        <begin position="732"/>
        <end position="745"/>
    </location>
</feature>
<feature type="region of interest" description="Disordered" evidence="1">
    <location>
        <begin position="1553"/>
        <end position="1579"/>
    </location>
</feature>
<feature type="compositionally biased region" description="Basic and acidic residues" evidence="1">
    <location>
        <begin position="881"/>
        <end position="892"/>
    </location>
</feature>
<feature type="region of interest" description="Disordered" evidence="1">
    <location>
        <begin position="1592"/>
        <end position="1618"/>
    </location>
</feature>
<feature type="compositionally biased region" description="Low complexity" evidence="1">
    <location>
        <begin position="1553"/>
        <end position="1563"/>
    </location>
</feature>
<feature type="region of interest" description="Disordered" evidence="1">
    <location>
        <begin position="249"/>
        <end position="301"/>
    </location>
</feature>
<feature type="compositionally biased region" description="Polar residues" evidence="1">
    <location>
        <begin position="48"/>
        <end position="61"/>
    </location>
</feature>
<feature type="compositionally biased region" description="Polar residues" evidence="1">
    <location>
        <begin position="1517"/>
        <end position="1528"/>
    </location>
</feature>
<feature type="region of interest" description="Disordered" evidence="1">
    <location>
        <begin position="647"/>
        <end position="695"/>
    </location>
</feature>
<feature type="region of interest" description="Disordered" evidence="1">
    <location>
        <begin position="493"/>
        <end position="514"/>
    </location>
</feature>
<feature type="compositionally biased region" description="Low complexity" evidence="1">
    <location>
        <begin position="957"/>
        <end position="981"/>
    </location>
</feature>